<sequence length="324" mass="36517">MADIPHQFLNCSNFVYPHDLKYSNCSIDLYMNPCDSLHWLHLANNFRTYFLVIIPFVISIFAIILNSCLLFCVFKQWKTINSSNTNTKKNQLIFKINRSVSSLFALISFYALLLVWKLGGFKYSSASIFIIVATSSFLTLAGFYFATTILLYLAIVYPLYYKSFVTKRKCYIASIFIWVFALSFAIAVGLLGATLFYPETAPITCDFKKCQLPVAIILTVIVTILYISVITVYLVMMCRIKVHTKSKPLHNGPNSSPTTKISVSSYSISNSIKAMNRLSFNLITFMISNCPFIILALVTVVNLHKLSSIGFLAKTACKHFANGK</sequence>
<accession>A0AC35TSF6</accession>
<dbReference type="WBParaSite" id="RSKR_0000364600.1">
    <property type="protein sequence ID" value="RSKR_0000364600.1"/>
    <property type="gene ID" value="RSKR_0000364600"/>
</dbReference>
<name>A0AC35TSF6_9BILA</name>
<reference evidence="2" key="1">
    <citation type="submission" date="2016-11" db="UniProtKB">
        <authorList>
            <consortium name="WormBaseParasite"/>
        </authorList>
    </citation>
    <scope>IDENTIFICATION</scope>
    <source>
        <strain evidence="2">KR3021</strain>
    </source>
</reference>
<dbReference type="Proteomes" id="UP000095286">
    <property type="component" value="Unplaced"/>
</dbReference>
<evidence type="ECO:0000313" key="2">
    <source>
        <dbReference type="WBParaSite" id="RSKR_0000364600.1"/>
    </source>
</evidence>
<evidence type="ECO:0000313" key="1">
    <source>
        <dbReference type="Proteomes" id="UP000095286"/>
    </source>
</evidence>
<proteinExistence type="predicted"/>
<organism evidence="1 2">
    <name type="scientific">Rhabditophanes sp. KR3021</name>
    <dbReference type="NCBI Taxonomy" id="114890"/>
    <lineage>
        <taxon>Eukaryota</taxon>
        <taxon>Metazoa</taxon>
        <taxon>Ecdysozoa</taxon>
        <taxon>Nematoda</taxon>
        <taxon>Chromadorea</taxon>
        <taxon>Rhabditida</taxon>
        <taxon>Tylenchina</taxon>
        <taxon>Panagrolaimomorpha</taxon>
        <taxon>Strongyloidoidea</taxon>
        <taxon>Alloionematidae</taxon>
        <taxon>Rhabditophanes</taxon>
    </lineage>
</organism>
<protein>
    <submittedName>
        <fullName evidence="2">G_PROTEIN_RECEP_F1_2 domain-containing protein</fullName>
    </submittedName>
</protein>